<dbReference type="EMBL" id="BGPR01233134">
    <property type="protein sequence ID" value="GBL82950.1"/>
    <property type="molecule type" value="Genomic_DNA"/>
</dbReference>
<feature type="compositionally biased region" description="Low complexity" evidence="1">
    <location>
        <begin position="95"/>
        <end position="110"/>
    </location>
</feature>
<protein>
    <submittedName>
        <fullName evidence="2">Uncharacterized protein</fullName>
    </submittedName>
</protein>
<keyword evidence="3" id="KW-1185">Reference proteome</keyword>
<name>A0A4Y2ASZ8_ARAVE</name>
<sequence length="135" mass="14763">MHKQLSSSFSANANLRFLRASSVYIPVILDFTSALHLMHPNSRYGQGLHQAKTPPKAKLSKAFHQLGCQQKRLGKLLKAGNYSSAKAPHPGLGPAGRALPLASSPSSRSTLRIFPPSQLEPRHFPVKNRYPLLSS</sequence>
<accession>A0A4Y2ASZ8</accession>
<dbReference type="AlphaFoldDB" id="A0A4Y2ASZ8"/>
<evidence type="ECO:0000256" key="1">
    <source>
        <dbReference type="SAM" id="MobiDB-lite"/>
    </source>
</evidence>
<evidence type="ECO:0000313" key="2">
    <source>
        <dbReference type="EMBL" id="GBL82950.1"/>
    </source>
</evidence>
<proteinExistence type="predicted"/>
<dbReference type="Proteomes" id="UP000499080">
    <property type="component" value="Unassembled WGS sequence"/>
</dbReference>
<gene>
    <name evidence="2" type="ORF">AVEN_34091_1</name>
</gene>
<reference evidence="2 3" key="1">
    <citation type="journal article" date="2019" name="Sci. Rep.">
        <title>Orb-weaving spider Araneus ventricosus genome elucidates the spidroin gene catalogue.</title>
        <authorList>
            <person name="Kono N."/>
            <person name="Nakamura H."/>
            <person name="Ohtoshi R."/>
            <person name="Moran D.A.P."/>
            <person name="Shinohara A."/>
            <person name="Yoshida Y."/>
            <person name="Fujiwara M."/>
            <person name="Mori M."/>
            <person name="Tomita M."/>
            <person name="Arakawa K."/>
        </authorList>
    </citation>
    <scope>NUCLEOTIDE SEQUENCE [LARGE SCALE GENOMIC DNA]</scope>
</reference>
<evidence type="ECO:0000313" key="3">
    <source>
        <dbReference type="Proteomes" id="UP000499080"/>
    </source>
</evidence>
<comment type="caution">
    <text evidence="2">The sequence shown here is derived from an EMBL/GenBank/DDBJ whole genome shotgun (WGS) entry which is preliminary data.</text>
</comment>
<feature type="region of interest" description="Disordered" evidence="1">
    <location>
        <begin position="82"/>
        <end position="110"/>
    </location>
</feature>
<organism evidence="2 3">
    <name type="scientific">Araneus ventricosus</name>
    <name type="common">Orbweaver spider</name>
    <name type="synonym">Epeira ventricosa</name>
    <dbReference type="NCBI Taxonomy" id="182803"/>
    <lineage>
        <taxon>Eukaryota</taxon>
        <taxon>Metazoa</taxon>
        <taxon>Ecdysozoa</taxon>
        <taxon>Arthropoda</taxon>
        <taxon>Chelicerata</taxon>
        <taxon>Arachnida</taxon>
        <taxon>Araneae</taxon>
        <taxon>Araneomorphae</taxon>
        <taxon>Entelegynae</taxon>
        <taxon>Araneoidea</taxon>
        <taxon>Araneidae</taxon>
        <taxon>Araneus</taxon>
    </lineage>
</organism>